<evidence type="ECO:0000256" key="1">
    <source>
        <dbReference type="SAM" id="MobiDB-lite"/>
    </source>
</evidence>
<name>A0A2K3CT29_CHLRE</name>
<dbReference type="GeneID" id="5723769"/>
<feature type="region of interest" description="Disordered" evidence="1">
    <location>
        <begin position="1899"/>
        <end position="1921"/>
    </location>
</feature>
<feature type="region of interest" description="Disordered" evidence="1">
    <location>
        <begin position="1704"/>
        <end position="1723"/>
    </location>
</feature>
<feature type="region of interest" description="Disordered" evidence="1">
    <location>
        <begin position="1224"/>
        <end position="1248"/>
    </location>
</feature>
<feature type="region of interest" description="Disordered" evidence="1">
    <location>
        <begin position="1452"/>
        <end position="1471"/>
    </location>
</feature>
<feature type="compositionally biased region" description="Pro residues" evidence="1">
    <location>
        <begin position="1908"/>
        <end position="1918"/>
    </location>
</feature>
<feature type="region of interest" description="Disordered" evidence="1">
    <location>
        <begin position="1515"/>
        <end position="1534"/>
    </location>
</feature>
<dbReference type="ExpressionAtlas" id="A0A2K3CT29">
    <property type="expression patterns" value="baseline and differential"/>
</dbReference>
<feature type="compositionally biased region" description="Polar residues" evidence="1">
    <location>
        <begin position="998"/>
        <end position="1017"/>
    </location>
</feature>
<organism evidence="2 3">
    <name type="scientific">Chlamydomonas reinhardtii</name>
    <name type="common">Chlamydomonas smithii</name>
    <dbReference type="NCBI Taxonomy" id="3055"/>
    <lineage>
        <taxon>Eukaryota</taxon>
        <taxon>Viridiplantae</taxon>
        <taxon>Chlorophyta</taxon>
        <taxon>core chlorophytes</taxon>
        <taxon>Chlorophyceae</taxon>
        <taxon>CS clade</taxon>
        <taxon>Chlamydomonadales</taxon>
        <taxon>Chlamydomonadaceae</taxon>
        <taxon>Chlamydomonas</taxon>
    </lineage>
</organism>
<accession>A0A2K3CT29</accession>
<feature type="compositionally biased region" description="Low complexity" evidence="1">
    <location>
        <begin position="1235"/>
        <end position="1248"/>
    </location>
</feature>
<gene>
    <name evidence="2" type="ORF">CHLRE_16g653934v5</name>
</gene>
<feature type="region of interest" description="Disordered" evidence="1">
    <location>
        <begin position="1578"/>
        <end position="1597"/>
    </location>
</feature>
<evidence type="ECO:0000313" key="3">
    <source>
        <dbReference type="Proteomes" id="UP000006906"/>
    </source>
</evidence>
<feature type="compositionally biased region" description="Low complexity" evidence="1">
    <location>
        <begin position="1403"/>
        <end position="1417"/>
    </location>
</feature>
<dbReference type="KEGG" id="cre:CHLRE_16g653934v5"/>
<feature type="region of interest" description="Disordered" evidence="1">
    <location>
        <begin position="1358"/>
        <end position="1417"/>
    </location>
</feature>
<dbReference type="InParanoid" id="A0A2K3CT29"/>
<keyword evidence="3" id="KW-1185">Reference proteome</keyword>
<feature type="compositionally biased region" description="Low complexity" evidence="1">
    <location>
        <begin position="917"/>
        <end position="937"/>
    </location>
</feature>
<evidence type="ECO:0000313" key="2">
    <source>
        <dbReference type="EMBL" id="PNW71428.1"/>
    </source>
</evidence>
<protein>
    <submittedName>
        <fullName evidence="2">Uncharacterized protein</fullName>
    </submittedName>
</protein>
<feature type="compositionally biased region" description="Low complexity" evidence="1">
    <location>
        <begin position="945"/>
        <end position="955"/>
    </location>
</feature>
<sequence length="1938" mass="200599">MSGILQTIAEDPTAPIFDLIKEGRVTVWEGPVFGLTTSVKYTDFLHLADVDVAPKPLGACLVSVKWKESGVKYKGASGAHAFREVVRTAITAAFPAFAPRVRRRNPNSGEKPRSQVFTEQALQQGDVDPKETLRNMCDIAVEENYVCSYAFVERVRCPTVASAFIYMRDLAIRGTQPLRGADQTVSVHVVFGVGRVEPASGGSGAVYLPLAGKPGAWGSEGSEPRCCAEAHVLKAGEGNKKQRRGKVAALQVFQYMKRILTTAGMHMNAMIQGDGGAAMANPEQLAAGNSQGIMDNERVANAKKALSRVVQHRDMRHSDKSKDWEGVMEALSEEIQAGVETHQGSGAVSSLRHVSLKPLRILFADDLAVRLFAHLNHRFHLGVHLDYTSHVVRAVSAKLPFVLVASVPVSDVLRQPAGPGATWEQQHPVQGLVPLVPPDDGRQRKAIGAKPLPLWLLVTGANDERSTRFGLAGIEAVMASLGGFCPYYVTSDMGKELAGALVCALNQVDVATYIDLMAGALLGGTGLPKRPDGRPFVVLVWDASHVMKAVLKGLKACPAPGGGRPKATPVWLGFRSMQLMRFQPNYMSAELLGAVLMSLLAGPSRLTVGQEWRFPLSRRHLSKYQKDALARAGADVTAIEVEAPAPEFLEAVELATDEELGAEASELEGAGRHAAGGGGSGEFFLTGLDTRIPFDGQLDPQVFHLHVRRCSGPPARQGGAAEATGDTTWFVHVKVRPFEVSYIVAIPAPAAGDPIVVPNYFRNKDVALYLQKHYLQLSLYWVRCIPGVPKQAYTSTQETGISLLKVNRLCDQAYTLDRFTLTMAGNYHAIFDRLEGVVPRRSAEASAISANRQGYLRAAASQHLRAYPQEVAGRIAEQLLRREPPPPPAWVGAPAAAAVSGEDSGAEQPGHTYGVTSSDSGGSSSSQRPAAADASDAGGAGVVQPSRSCSPSSSSDGGGAYACPVEVAGRIAEQPQRTPAWAAAVTAAPVRGEEGGAQQHTYGITNSASSGSRSGQQPAAADVGGGGAGVVRPSCSSSSTDSGSASASAGAASRPAAHACATGPSSAGAVGYRSPGMMLLLSRRGGGVATAHSRGRPACSHVSAHVAHGSARRGTWSRRNMLDKDVTWSQQLGAALAALQQIDSSVTNKLLASEQGPLYPLFKSRVSDQGDVLAAWRNSISEKHLEKWRSATTTASGGSSQLPPERSAIREALDAYIQLVKQRLHRHQQQHSQDDLQQSPLPGRQGPRRLPTLAAAVAFADGAADEGGTVSIPGSPEQLFPLPSRRPRRVTLRSQGVDLMSLVPPFDQRQPWPLLRALLKGLGRGKKLYMRKVSVGLNLRLSSQREPIKALYQQIRDRFQGSPTASDRSTDGSDEDNDAAEHGTVPDNGQGRAPGPGPGSQGGAAARQLSMQGGAAPPGLGLGGLSFGGGALPAFTQGLERQADGLTLPLELLHRAPGPGPGSQGGAAARQLSMQGGAAPSGLGLGGLSFGGGALPPFTQGLERQADGLTLPLELLHRAPGPGPGSQGGAAARQLSMQGGAAPSGLGLGGLSFGGGALPAFTQGLERQADGLTLPLELLHRAPGPGPGSQGGAAARQLSMQGGAAPSGLGLGGLSFGGGALPPFTQGLERQADGLTLPLELLHRAPGPGPGSQGGAAARQLSMQGGAAPSGLGLGGLSFGGGALPPFTQGLERQADGLTLPLELLHRAPGPGPGSQGGAAARQLSMQGGAAPSGLGLGGLSFGGGVLPPFTQGLERQADGLTLPLELLHRALGPGPGSQGSAAARQLSMQGGAALPGLGLGGLSYGGGTLPFTQGLERQADGLTLPLELLHRAPGPGPGSQGSAAARQLSMQGGAAARQLSMQGGAAPPGLGLGGVSFGGGALPFTQGLERQADGLTLPPELLHRAPGPGPGGLPPGGPRVLDWSDRILEFERQLGFQ</sequence>
<dbReference type="RefSeq" id="XP_042915497.1">
    <property type="nucleotide sequence ID" value="XM_043070855.1"/>
</dbReference>
<feature type="compositionally biased region" description="Low complexity" evidence="1">
    <location>
        <begin position="1030"/>
        <end position="1049"/>
    </location>
</feature>
<dbReference type="EMBL" id="CM008977">
    <property type="protein sequence ID" value="PNW71428.1"/>
    <property type="molecule type" value="Genomic_DNA"/>
</dbReference>
<feature type="compositionally biased region" description="Gly residues" evidence="1">
    <location>
        <begin position="1392"/>
        <end position="1402"/>
    </location>
</feature>
<dbReference type="Proteomes" id="UP000006906">
    <property type="component" value="Chromosome 16"/>
</dbReference>
<feature type="region of interest" description="Disordered" evidence="1">
    <location>
        <begin position="993"/>
        <end position="1049"/>
    </location>
</feature>
<feature type="region of interest" description="Disordered" evidence="1">
    <location>
        <begin position="882"/>
        <end position="959"/>
    </location>
</feature>
<proteinExistence type="predicted"/>
<feature type="region of interest" description="Disordered" evidence="1">
    <location>
        <begin position="1641"/>
        <end position="1660"/>
    </location>
</feature>
<reference evidence="2 3" key="1">
    <citation type="journal article" date="2007" name="Science">
        <title>The Chlamydomonas genome reveals the evolution of key animal and plant functions.</title>
        <authorList>
            <person name="Merchant S.S."/>
            <person name="Prochnik S.E."/>
            <person name="Vallon O."/>
            <person name="Harris E.H."/>
            <person name="Karpowicz S.J."/>
            <person name="Witman G.B."/>
            <person name="Terry A."/>
            <person name="Salamov A."/>
            <person name="Fritz-Laylin L.K."/>
            <person name="Marechal-Drouard L."/>
            <person name="Marshall W.F."/>
            <person name="Qu L.H."/>
            <person name="Nelson D.R."/>
            <person name="Sanderfoot A.A."/>
            <person name="Spalding M.H."/>
            <person name="Kapitonov V.V."/>
            <person name="Ren Q."/>
            <person name="Ferris P."/>
            <person name="Lindquist E."/>
            <person name="Shapiro H."/>
            <person name="Lucas S.M."/>
            <person name="Grimwood J."/>
            <person name="Schmutz J."/>
            <person name="Cardol P."/>
            <person name="Cerutti H."/>
            <person name="Chanfreau G."/>
            <person name="Chen C.L."/>
            <person name="Cognat V."/>
            <person name="Croft M.T."/>
            <person name="Dent R."/>
            <person name="Dutcher S."/>
            <person name="Fernandez E."/>
            <person name="Fukuzawa H."/>
            <person name="Gonzalez-Ballester D."/>
            <person name="Gonzalez-Halphen D."/>
            <person name="Hallmann A."/>
            <person name="Hanikenne M."/>
            <person name="Hippler M."/>
            <person name="Inwood W."/>
            <person name="Jabbari K."/>
            <person name="Kalanon M."/>
            <person name="Kuras R."/>
            <person name="Lefebvre P.A."/>
            <person name="Lemaire S.D."/>
            <person name="Lobanov A.V."/>
            <person name="Lohr M."/>
            <person name="Manuell A."/>
            <person name="Meier I."/>
            <person name="Mets L."/>
            <person name="Mittag M."/>
            <person name="Mittelmeier T."/>
            <person name="Moroney J.V."/>
            <person name="Moseley J."/>
            <person name="Napoli C."/>
            <person name="Nedelcu A.M."/>
            <person name="Niyogi K."/>
            <person name="Novoselov S.V."/>
            <person name="Paulsen I.T."/>
            <person name="Pazour G."/>
            <person name="Purton S."/>
            <person name="Ral J.P."/>
            <person name="Riano-Pachon D.M."/>
            <person name="Riekhof W."/>
            <person name="Rymarquis L."/>
            <person name="Schroda M."/>
            <person name="Stern D."/>
            <person name="Umen J."/>
            <person name="Willows R."/>
            <person name="Wilson N."/>
            <person name="Zimmer S.L."/>
            <person name="Allmer J."/>
            <person name="Balk J."/>
            <person name="Bisova K."/>
            <person name="Chen C.J."/>
            <person name="Elias M."/>
            <person name="Gendler K."/>
            <person name="Hauser C."/>
            <person name="Lamb M.R."/>
            <person name="Ledford H."/>
            <person name="Long J.C."/>
            <person name="Minagawa J."/>
            <person name="Page M.D."/>
            <person name="Pan J."/>
            <person name="Pootakham W."/>
            <person name="Roje S."/>
            <person name="Rose A."/>
            <person name="Stahlberg E."/>
            <person name="Terauchi A.M."/>
            <person name="Yang P."/>
            <person name="Ball S."/>
            <person name="Bowler C."/>
            <person name="Dieckmann C.L."/>
            <person name="Gladyshev V.N."/>
            <person name="Green P."/>
            <person name="Jorgensen R."/>
            <person name="Mayfield S."/>
            <person name="Mueller-Roeber B."/>
            <person name="Rajamani S."/>
            <person name="Sayre R.T."/>
            <person name="Brokstein P."/>
            <person name="Dubchak I."/>
            <person name="Goodstein D."/>
            <person name="Hornick L."/>
            <person name="Huang Y.W."/>
            <person name="Jhaveri J."/>
            <person name="Luo Y."/>
            <person name="Martinez D."/>
            <person name="Ngau W.C."/>
            <person name="Otillar B."/>
            <person name="Poliakov A."/>
            <person name="Porter A."/>
            <person name="Szajkowski L."/>
            <person name="Werner G."/>
            <person name="Zhou K."/>
            <person name="Grigoriev I.V."/>
            <person name="Rokhsar D.S."/>
            <person name="Grossman A.R."/>
        </authorList>
    </citation>
    <scope>NUCLEOTIDE SEQUENCE [LARGE SCALE GENOMIC DNA]</scope>
    <source>
        <strain evidence="3">CC-503</strain>
    </source>
</reference>
<dbReference type="Gramene" id="PNW71428">
    <property type="protein sequence ID" value="PNW71428"/>
    <property type="gene ID" value="CHLRE_16g653934v5"/>
</dbReference>